<comment type="caution">
    <text evidence="2">The sequence shown here is derived from an EMBL/GenBank/DDBJ whole genome shotgun (WGS) entry which is preliminary data.</text>
</comment>
<dbReference type="EMBL" id="VSSQ01049997">
    <property type="protein sequence ID" value="MPN04071.1"/>
    <property type="molecule type" value="Genomic_DNA"/>
</dbReference>
<name>A0A645EPW9_9ZZZZ</name>
<evidence type="ECO:0000256" key="1">
    <source>
        <dbReference type="SAM" id="MobiDB-lite"/>
    </source>
</evidence>
<feature type="compositionally biased region" description="Low complexity" evidence="1">
    <location>
        <begin position="75"/>
        <end position="93"/>
    </location>
</feature>
<reference evidence="2" key="1">
    <citation type="submission" date="2019-08" db="EMBL/GenBank/DDBJ databases">
        <authorList>
            <person name="Kucharzyk K."/>
            <person name="Murdoch R.W."/>
            <person name="Higgins S."/>
            <person name="Loffler F."/>
        </authorList>
    </citation>
    <scope>NUCLEOTIDE SEQUENCE</scope>
</reference>
<proteinExistence type="predicted"/>
<dbReference type="AlphaFoldDB" id="A0A645EPW9"/>
<organism evidence="2">
    <name type="scientific">bioreactor metagenome</name>
    <dbReference type="NCBI Taxonomy" id="1076179"/>
    <lineage>
        <taxon>unclassified sequences</taxon>
        <taxon>metagenomes</taxon>
        <taxon>ecological metagenomes</taxon>
    </lineage>
</organism>
<evidence type="ECO:0000313" key="2">
    <source>
        <dbReference type="EMBL" id="MPN04071.1"/>
    </source>
</evidence>
<protein>
    <submittedName>
        <fullName evidence="2">Uncharacterized protein</fullName>
    </submittedName>
</protein>
<sequence length="271" mass="29392">MFGVIAQFLVLHPGRVVGRQIVHQDLAGLGQPRQRVSEDLLGDAPVDRHVRLVGTDEMLGFEVRASAEQTRGEQSQDSQDGQDPADPSAPPACDVRCVADRLEPVGIDDTIGQLLVDRGRVGHRQPAGHPGGVLDDLGQVDRLGEIDLRDLHGLGSAQHLRWDSLQRLVVVHHVGHDQGDVVEAATLVCSLGQRADDRVQRLVGGQQLEDDIVIDHSAQPVGAEEHPVAEFGVHQLEIGSVHRLPVEHLEQQRAVRMLGRLVDGDLAAVDQ</sequence>
<gene>
    <name evidence="2" type="ORF">SDC9_151307</name>
</gene>
<feature type="region of interest" description="Disordered" evidence="1">
    <location>
        <begin position="67"/>
        <end position="93"/>
    </location>
</feature>
<accession>A0A645EPW9</accession>